<reference evidence="7 8" key="1">
    <citation type="journal article" date="2021" name="Hortic Res">
        <title>Chromosome-scale assembly of the Dendrobium chrysotoxum genome enhances the understanding of orchid evolution.</title>
        <authorList>
            <person name="Zhang Y."/>
            <person name="Zhang G.Q."/>
            <person name="Zhang D."/>
            <person name="Liu X.D."/>
            <person name="Xu X.Y."/>
            <person name="Sun W.H."/>
            <person name="Yu X."/>
            <person name="Zhu X."/>
            <person name="Wang Z.W."/>
            <person name="Zhao X."/>
            <person name="Zhong W.Y."/>
            <person name="Chen H."/>
            <person name="Yin W.L."/>
            <person name="Huang T."/>
            <person name="Niu S.C."/>
            <person name="Liu Z.J."/>
        </authorList>
    </citation>
    <scope>NUCLEOTIDE SEQUENCE [LARGE SCALE GENOMIC DNA]</scope>
    <source>
        <strain evidence="7">Lindl</strain>
    </source>
</reference>
<evidence type="ECO:0000259" key="6">
    <source>
        <dbReference type="SMART" id="SM00775"/>
    </source>
</evidence>
<sequence>MNAVGKLGSYISRGVYTVSGPFHPFGGAVDIIVVQQPDGSFKSSPWYIRFGKFQGVLKTKEKIVSISVNGVEAGFHMYLDHKGEAHFLKESDTEEGEAVILPQTSGDETEERLGDIVEGESAVLPQNSGSEREDRLKNTEGGEAAISSLTSGGEKEERLGDAQFRNIQSCKYDGSLSDSVAHNCAQNGKILSRTTSRRSRILGLMFGRKSMKNSELNEVVDRVNSLERAEIAANLLELKWSTNLVDSNDSRKKPTDREDFFPKNSTGEKEGKQQILLLDVAQDCDGKTNSSGGCLVDNFEASVVGREHFKERANCDSVNLREEDMAIGMNSSRREAITLRTVSFNQVSQESADNPTGSSGTTSNTGNRESHDNSDGNLVTEVLFEQKNTCTSGLNGHVENTSAESNELTSNTLGVEGCEVNFLSENSNLRDVSFDVQRPVVPASSHVMVQKLKETFEASAFSASANGSEKQETCGKTLENSTTSYDISSERACTTSYLLKISRMGDELKEVSDVLDDRSFVGLHQKFELTDSVSIDAQTKPLANGAFLSGEVPAEFHPSENAALLNSDSGTTYQDVVIKKRNQELDRNTTSCSFHDNQQENGIYLHPCSNDLLMSDQNTGSDSETMWNCIGNFHDFLNESSQHNKIGSSENNEVKNSCLSDMLNNSQDSDASSGPIAVEAEVKSLENPEEDQFLFSDLDGFGINETKVEVSFKAADEKDKPHLLYAECEGVEGQTLKDISDDELSDDLIEDSISQTSPMTIPRNKTYLEDSQISPKSLPAIRSYIHDLERSHRPHPLSSSLDVIFDKSMGDLSRFKCSNALTMEDGSQSKVVQDYCTYEAVASTLDTKNDHAPKGFAIRPVVELSLCRHLLYEGMGLGAASQAFNSEKVTVDKFHALGPSLLKNDKLVARIGCRYVPWNSAAPIVLQIIIFGHEPIFEPQDVILVERVEKNVKEDASSTRAFSEGSWNLWPFGFRRSKTIKYVQSTHENINQVKPIAASMTTKSLNSDNNDLQKPKNMKKKVRWLTPSSEELTSLNLKEGPNVVTFSFSTAMLGRQQVDARIYLWKWNTQIVISDVDGTITRSDVLGQFMPLVGIDWLQTGVAHLFSAIKDNGYQLLFLSARAISQAYLTRQFLLNLKQDGKELPLGPVVISPDGLFPSLYREVIRRAPHEFKISCLEVIKALFPIDCNPFYAGFGNRDTDEVSYLKVGIPRGKIFIINPKGEVAVNRRVDTKSYTSLHALVNGMFPPMSSREQVNCSVNRPLYILIKLEEPSLHPFLHEFV</sequence>
<dbReference type="EMBL" id="JAGFBR010000010">
    <property type="protein sequence ID" value="KAH0460648.1"/>
    <property type="molecule type" value="Genomic_DNA"/>
</dbReference>
<evidence type="ECO:0000313" key="8">
    <source>
        <dbReference type="Proteomes" id="UP000775213"/>
    </source>
</evidence>
<dbReference type="InterPro" id="IPR031315">
    <property type="entry name" value="LNS2/PITP"/>
</dbReference>
<evidence type="ECO:0000256" key="3">
    <source>
        <dbReference type="ARBA" id="ARBA00012638"/>
    </source>
</evidence>
<dbReference type="Pfam" id="PF08235">
    <property type="entry name" value="LNS2"/>
    <property type="match status" value="1"/>
</dbReference>
<feature type="domain" description="LNS2/PITP" evidence="6">
    <location>
        <begin position="1071"/>
        <end position="1227"/>
    </location>
</feature>
<organism evidence="7 8">
    <name type="scientific">Dendrobium chrysotoxum</name>
    <name type="common">Orchid</name>
    <dbReference type="NCBI Taxonomy" id="161865"/>
    <lineage>
        <taxon>Eukaryota</taxon>
        <taxon>Viridiplantae</taxon>
        <taxon>Streptophyta</taxon>
        <taxon>Embryophyta</taxon>
        <taxon>Tracheophyta</taxon>
        <taxon>Spermatophyta</taxon>
        <taxon>Magnoliopsida</taxon>
        <taxon>Liliopsida</taxon>
        <taxon>Asparagales</taxon>
        <taxon>Orchidaceae</taxon>
        <taxon>Epidendroideae</taxon>
        <taxon>Malaxideae</taxon>
        <taxon>Dendrobiinae</taxon>
        <taxon>Dendrobium</taxon>
    </lineage>
</organism>
<keyword evidence="4" id="KW-0378">Hydrolase</keyword>
<evidence type="ECO:0000256" key="4">
    <source>
        <dbReference type="ARBA" id="ARBA00022801"/>
    </source>
</evidence>
<proteinExistence type="inferred from homology"/>
<dbReference type="InterPro" id="IPR036412">
    <property type="entry name" value="HAD-like_sf"/>
</dbReference>
<feature type="compositionally biased region" description="Basic and acidic residues" evidence="5">
    <location>
        <begin position="130"/>
        <end position="140"/>
    </location>
</feature>
<comment type="similarity">
    <text evidence="2">Belongs to the lipin family.</text>
</comment>
<gene>
    <name evidence="7" type="ORF">IEQ34_011311</name>
</gene>
<feature type="region of interest" description="Disordered" evidence="5">
    <location>
        <begin position="346"/>
        <end position="375"/>
    </location>
</feature>
<feature type="compositionally biased region" description="Low complexity" evidence="5">
    <location>
        <begin position="354"/>
        <end position="367"/>
    </location>
</feature>
<keyword evidence="8" id="KW-1185">Reference proteome</keyword>
<dbReference type="InterPro" id="IPR013209">
    <property type="entry name" value="LNS2"/>
</dbReference>
<dbReference type="SMART" id="SM00775">
    <property type="entry name" value="LNS2"/>
    <property type="match status" value="1"/>
</dbReference>
<evidence type="ECO:0000256" key="2">
    <source>
        <dbReference type="ARBA" id="ARBA00005476"/>
    </source>
</evidence>
<dbReference type="Pfam" id="PF04571">
    <property type="entry name" value="Lipin_N"/>
    <property type="match status" value="1"/>
</dbReference>
<dbReference type="Proteomes" id="UP000775213">
    <property type="component" value="Unassembled WGS sequence"/>
</dbReference>
<feature type="region of interest" description="Disordered" evidence="5">
    <location>
        <begin position="119"/>
        <end position="157"/>
    </location>
</feature>
<evidence type="ECO:0000256" key="1">
    <source>
        <dbReference type="ARBA" id="ARBA00001946"/>
    </source>
</evidence>
<feature type="region of interest" description="Disordered" evidence="5">
    <location>
        <begin position="246"/>
        <end position="268"/>
    </location>
</feature>
<protein>
    <recommendedName>
        <fullName evidence="3">phosphatidate phosphatase</fullName>
        <ecNumber evidence="3">3.1.3.4</ecNumber>
    </recommendedName>
</protein>
<dbReference type="PANTHER" id="PTHR12181:SF12">
    <property type="entry name" value="PHOSPHATIDATE PHOSPHATASE"/>
    <property type="match status" value="1"/>
</dbReference>
<dbReference type="Pfam" id="PF16876">
    <property type="entry name" value="Lipin_mid"/>
    <property type="match status" value="1"/>
</dbReference>
<name>A0AAV7GYC9_DENCH</name>
<dbReference type="GO" id="GO:0008195">
    <property type="term" value="F:phosphatidate phosphatase activity"/>
    <property type="evidence" value="ECO:0007669"/>
    <property type="project" value="UniProtKB-EC"/>
</dbReference>
<comment type="cofactor">
    <cofactor evidence="1">
        <name>Mg(2+)</name>
        <dbReference type="ChEBI" id="CHEBI:18420"/>
    </cofactor>
</comment>
<dbReference type="PANTHER" id="PTHR12181">
    <property type="entry name" value="LIPIN"/>
    <property type="match status" value="1"/>
</dbReference>
<comment type="caution">
    <text evidence="7">The sequence shown here is derived from an EMBL/GenBank/DDBJ whole genome shotgun (WGS) entry which is preliminary data.</text>
</comment>
<evidence type="ECO:0000256" key="5">
    <source>
        <dbReference type="SAM" id="MobiDB-lite"/>
    </source>
</evidence>
<evidence type="ECO:0000313" key="7">
    <source>
        <dbReference type="EMBL" id="KAH0460648.1"/>
    </source>
</evidence>
<dbReference type="InterPro" id="IPR007651">
    <property type="entry name" value="Lipin_N"/>
</dbReference>
<dbReference type="InterPro" id="IPR026058">
    <property type="entry name" value="LIPIN"/>
</dbReference>
<accession>A0AAV7GYC9</accession>
<feature type="compositionally biased region" description="Basic and acidic residues" evidence="5">
    <location>
        <begin position="248"/>
        <end position="268"/>
    </location>
</feature>
<dbReference type="SUPFAM" id="SSF56784">
    <property type="entry name" value="HAD-like"/>
    <property type="match status" value="1"/>
</dbReference>
<dbReference type="EC" id="3.1.3.4" evidence="3"/>
<dbReference type="InterPro" id="IPR031703">
    <property type="entry name" value="Lipin_mid"/>
</dbReference>